<protein>
    <submittedName>
        <fullName evidence="1">Uncharacterized protein</fullName>
    </submittedName>
</protein>
<organism evidence="1">
    <name type="scientific">hydrothermal vent metagenome</name>
    <dbReference type="NCBI Taxonomy" id="652676"/>
    <lineage>
        <taxon>unclassified sequences</taxon>
        <taxon>metagenomes</taxon>
        <taxon>ecological metagenomes</taxon>
    </lineage>
</organism>
<sequence length="72" mass="8414">DINLNEIRTIKAYKLARKQVSSYFMQHLANRASGWPDTDQFKLLKAAIFCPADDFEQKIRHFDLKKSLKTAK</sequence>
<dbReference type="EMBL" id="UOFI01000040">
    <property type="protein sequence ID" value="VAW63373.1"/>
    <property type="molecule type" value="Genomic_DNA"/>
</dbReference>
<gene>
    <name evidence="1" type="ORF">MNBD_GAMMA09-550</name>
</gene>
<evidence type="ECO:0000313" key="1">
    <source>
        <dbReference type="EMBL" id="VAW63373.1"/>
    </source>
</evidence>
<feature type="non-terminal residue" evidence="1">
    <location>
        <position position="1"/>
    </location>
</feature>
<name>A0A3B0XGH2_9ZZZZ</name>
<proteinExistence type="predicted"/>
<accession>A0A3B0XGH2</accession>
<dbReference type="AlphaFoldDB" id="A0A3B0XGH2"/>
<reference evidence="1" key="1">
    <citation type="submission" date="2018-06" db="EMBL/GenBank/DDBJ databases">
        <authorList>
            <person name="Zhirakovskaya E."/>
        </authorList>
    </citation>
    <scope>NUCLEOTIDE SEQUENCE</scope>
</reference>